<feature type="compositionally biased region" description="Low complexity" evidence="1">
    <location>
        <begin position="166"/>
        <end position="175"/>
    </location>
</feature>
<reference evidence="3" key="2">
    <citation type="submission" date="2009-11" db="EMBL/GenBank/DDBJ databases">
        <title>The Genome Sequence of Allomyces macrogynus strain ATCC 38327.</title>
        <authorList>
            <consortium name="The Broad Institute Genome Sequencing Platform"/>
            <person name="Russ C."/>
            <person name="Cuomo C."/>
            <person name="Shea T."/>
            <person name="Young S.K."/>
            <person name="Zeng Q."/>
            <person name="Koehrsen M."/>
            <person name="Haas B."/>
            <person name="Borodovsky M."/>
            <person name="Guigo R."/>
            <person name="Alvarado L."/>
            <person name="Berlin A."/>
            <person name="Borenstein D."/>
            <person name="Chen Z."/>
            <person name="Engels R."/>
            <person name="Freedman E."/>
            <person name="Gellesch M."/>
            <person name="Goldberg J."/>
            <person name="Griggs A."/>
            <person name="Gujja S."/>
            <person name="Heiman D."/>
            <person name="Hepburn T."/>
            <person name="Howarth C."/>
            <person name="Jen D."/>
            <person name="Larson L."/>
            <person name="Lewis B."/>
            <person name="Mehta T."/>
            <person name="Park D."/>
            <person name="Pearson M."/>
            <person name="Roberts A."/>
            <person name="Saif S."/>
            <person name="Shenoy N."/>
            <person name="Sisk P."/>
            <person name="Stolte C."/>
            <person name="Sykes S."/>
            <person name="Walk T."/>
            <person name="White J."/>
            <person name="Yandava C."/>
            <person name="Burger G."/>
            <person name="Gray M.W."/>
            <person name="Holland P.W.H."/>
            <person name="King N."/>
            <person name="Lang F.B.F."/>
            <person name="Roger A.J."/>
            <person name="Ruiz-Trillo I."/>
            <person name="Lander E."/>
            <person name="Nusbaum C."/>
        </authorList>
    </citation>
    <scope>NUCLEOTIDE SEQUENCE [LARGE SCALE GENOMIC DNA]</scope>
    <source>
        <strain evidence="3">ATCC 38327</strain>
    </source>
</reference>
<keyword evidence="3" id="KW-1185">Reference proteome</keyword>
<evidence type="ECO:0000313" key="2">
    <source>
        <dbReference type="EMBL" id="KNE67137.1"/>
    </source>
</evidence>
<feature type="region of interest" description="Disordered" evidence="1">
    <location>
        <begin position="1"/>
        <end position="91"/>
    </location>
</feature>
<gene>
    <name evidence="2" type="ORF">AMAG_12210</name>
</gene>
<feature type="compositionally biased region" description="Polar residues" evidence="1">
    <location>
        <begin position="10"/>
        <end position="28"/>
    </location>
</feature>
<reference evidence="2 3" key="1">
    <citation type="submission" date="2009-11" db="EMBL/GenBank/DDBJ databases">
        <title>Annotation of Allomyces macrogynus ATCC 38327.</title>
        <authorList>
            <consortium name="The Broad Institute Genome Sequencing Platform"/>
            <person name="Russ C."/>
            <person name="Cuomo C."/>
            <person name="Burger G."/>
            <person name="Gray M.W."/>
            <person name="Holland P.W.H."/>
            <person name="King N."/>
            <person name="Lang F.B.F."/>
            <person name="Roger A.J."/>
            <person name="Ruiz-Trillo I."/>
            <person name="Young S.K."/>
            <person name="Zeng Q."/>
            <person name="Gargeya S."/>
            <person name="Fitzgerald M."/>
            <person name="Haas B."/>
            <person name="Abouelleil A."/>
            <person name="Alvarado L."/>
            <person name="Arachchi H.M."/>
            <person name="Berlin A."/>
            <person name="Chapman S.B."/>
            <person name="Gearin G."/>
            <person name="Goldberg J."/>
            <person name="Griggs A."/>
            <person name="Gujja S."/>
            <person name="Hansen M."/>
            <person name="Heiman D."/>
            <person name="Howarth C."/>
            <person name="Larimer J."/>
            <person name="Lui A."/>
            <person name="MacDonald P.J.P."/>
            <person name="McCowen C."/>
            <person name="Montmayeur A."/>
            <person name="Murphy C."/>
            <person name="Neiman D."/>
            <person name="Pearson M."/>
            <person name="Priest M."/>
            <person name="Roberts A."/>
            <person name="Saif S."/>
            <person name="Shea T."/>
            <person name="Sisk P."/>
            <person name="Stolte C."/>
            <person name="Sykes S."/>
            <person name="Wortman J."/>
            <person name="Nusbaum C."/>
            <person name="Birren B."/>
        </authorList>
    </citation>
    <scope>NUCLEOTIDE SEQUENCE [LARGE SCALE GENOMIC DNA]</scope>
    <source>
        <strain evidence="2 3">ATCC 38327</strain>
    </source>
</reference>
<accession>A0A0L0SXA4</accession>
<evidence type="ECO:0000256" key="1">
    <source>
        <dbReference type="SAM" id="MobiDB-lite"/>
    </source>
</evidence>
<organism evidence="2 3">
    <name type="scientific">Allomyces macrogynus (strain ATCC 38327)</name>
    <name type="common">Allomyces javanicus var. macrogynus</name>
    <dbReference type="NCBI Taxonomy" id="578462"/>
    <lineage>
        <taxon>Eukaryota</taxon>
        <taxon>Fungi</taxon>
        <taxon>Fungi incertae sedis</taxon>
        <taxon>Blastocladiomycota</taxon>
        <taxon>Blastocladiomycetes</taxon>
        <taxon>Blastocladiales</taxon>
        <taxon>Blastocladiaceae</taxon>
        <taxon>Allomyces</taxon>
    </lineage>
</organism>
<dbReference type="AlphaFoldDB" id="A0A0L0SXA4"/>
<dbReference type="Proteomes" id="UP000054350">
    <property type="component" value="Unassembled WGS sequence"/>
</dbReference>
<feature type="region of interest" description="Disordered" evidence="1">
    <location>
        <begin position="131"/>
        <end position="175"/>
    </location>
</feature>
<sequence>MFGFFKKVTESLTGSRASLSGTDSATTSKQRDAQDTLASLGLDPTLLADNDEDDPTVDHDPDLNAALDQIQAAPAKAAARKAPAAAPAAKKPVGALADLGIDVNLDDVLADLDSDEEVELHEHELPELEAQLAALAELDDDEPDRTSKPAPAPISPSKGATEKAAESSPPAAERA</sequence>
<name>A0A0L0SXA4_ALLM3</name>
<evidence type="ECO:0000313" key="3">
    <source>
        <dbReference type="Proteomes" id="UP000054350"/>
    </source>
</evidence>
<dbReference type="VEuPathDB" id="FungiDB:AMAG_12210"/>
<feature type="compositionally biased region" description="Low complexity" evidence="1">
    <location>
        <begin position="72"/>
        <end position="91"/>
    </location>
</feature>
<protein>
    <submittedName>
        <fullName evidence="2">Uncharacterized protein</fullName>
    </submittedName>
</protein>
<dbReference type="EMBL" id="GG745352">
    <property type="protein sequence ID" value="KNE67137.1"/>
    <property type="molecule type" value="Genomic_DNA"/>
</dbReference>
<proteinExistence type="predicted"/>
<dbReference type="OrthoDB" id="10623975at2759"/>